<proteinExistence type="predicted"/>
<evidence type="ECO:0000313" key="6">
    <source>
        <dbReference type="Proteomes" id="UP000199087"/>
    </source>
</evidence>
<dbReference type="InterPro" id="IPR001647">
    <property type="entry name" value="HTH_TetR"/>
</dbReference>
<dbReference type="OrthoDB" id="9812484at2"/>
<evidence type="ECO:0000256" key="1">
    <source>
        <dbReference type="ARBA" id="ARBA00022491"/>
    </source>
</evidence>
<name>A0A0U1NWW3_9BACI</name>
<dbReference type="Pfam" id="PF17934">
    <property type="entry name" value="TetR_C_26"/>
    <property type="match status" value="1"/>
</dbReference>
<evidence type="ECO:0000256" key="2">
    <source>
        <dbReference type="ARBA" id="ARBA00023125"/>
    </source>
</evidence>
<dbReference type="Gene3D" id="1.10.357.10">
    <property type="entry name" value="Tetracycline Repressor, domain 2"/>
    <property type="match status" value="1"/>
</dbReference>
<evidence type="ECO:0000256" key="3">
    <source>
        <dbReference type="PROSITE-ProRule" id="PRU00335"/>
    </source>
</evidence>
<dbReference type="STRING" id="1499688.BN000_02435"/>
<dbReference type="RefSeq" id="WP_090634550.1">
    <property type="nucleotide sequence ID" value="NZ_CVRB01000002.1"/>
</dbReference>
<dbReference type="GO" id="GO:0003677">
    <property type="term" value="F:DNA binding"/>
    <property type="evidence" value="ECO:0007669"/>
    <property type="project" value="UniProtKB-UniRule"/>
</dbReference>
<dbReference type="Proteomes" id="UP000199087">
    <property type="component" value="Unassembled WGS sequence"/>
</dbReference>
<keyword evidence="1" id="KW-0678">Repressor</keyword>
<dbReference type="InterPro" id="IPR050624">
    <property type="entry name" value="HTH-type_Tx_Regulator"/>
</dbReference>
<keyword evidence="6" id="KW-1185">Reference proteome</keyword>
<sequence>MDNKKTKIIHAAIDVFCEQGIEKAKVSDIVKKAGIAQGTFYIYFSSKLSIMPSIAQVMVEKMLVEIKKNVKETDSFVEQLRTVIDVVFTIAKDYREIFAMIYAGLASTEFLQEWETIYSPYYSWMSKFLGDAKTAGIIRETIDPDQTAVLLIGLIETVAEQTFLYSHGDKNMADIKKKEVLEFAMHGLGIK</sequence>
<dbReference type="PANTHER" id="PTHR43479">
    <property type="entry name" value="ACREF/ENVCD OPERON REPRESSOR-RELATED"/>
    <property type="match status" value="1"/>
</dbReference>
<organism evidence="5 6">
    <name type="scientific">Neobacillus massiliamazoniensis</name>
    <dbReference type="NCBI Taxonomy" id="1499688"/>
    <lineage>
        <taxon>Bacteria</taxon>
        <taxon>Bacillati</taxon>
        <taxon>Bacillota</taxon>
        <taxon>Bacilli</taxon>
        <taxon>Bacillales</taxon>
        <taxon>Bacillaceae</taxon>
        <taxon>Neobacillus</taxon>
    </lineage>
</organism>
<keyword evidence="2 3" id="KW-0238">DNA-binding</keyword>
<feature type="domain" description="HTH tetR-type" evidence="4">
    <location>
        <begin position="2"/>
        <end position="62"/>
    </location>
</feature>
<evidence type="ECO:0000313" key="5">
    <source>
        <dbReference type="EMBL" id="CRK82503.1"/>
    </source>
</evidence>
<dbReference type="PRINTS" id="PR00455">
    <property type="entry name" value="HTHTETR"/>
</dbReference>
<accession>A0A0U1NWW3</accession>
<dbReference type="InterPro" id="IPR041603">
    <property type="entry name" value="YvdT_C"/>
</dbReference>
<evidence type="ECO:0000259" key="4">
    <source>
        <dbReference type="PROSITE" id="PS50977"/>
    </source>
</evidence>
<dbReference type="SUPFAM" id="SSF46689">
    <property type="entry name" value="Homeodomain-like"/>
    <property type="match status" value="1"/>
</dbReference>
<gene>
    <name evidence="5" type="ORF">BN000_02435</name>
</gene>
<reference evidence="6" key="1">
    <citation type="submission" date="2015-05" db="EMBL/GenBank/DDBJ databases">
        <authorList>
            <person name="Urmite Genomes"/>
        </authorList>
    </citation>
    <scope>NUCLEOTIDE SEQUENCE [LARGE SCALE GENOMIC DNA]</scope>
    <source>
        <strain evidence="6">LF1</strain>
    </source>
</reference>
<dbReference type="EMBL" id="CVRB01000002">
    <property type="protein sequence ID" value="CRK82503.1"/>
    <property type="molecule type" value="Genomic_DNA"/>
</dbReference>
<dbReference type="PANTHER" id="PTHR43479:SF8">
    <property type="entry name" value="TRANSCRIPTIONAL REGULATOR, TETR FAMILY"/>
    <property type="match status" value="1"/>
</dbReference>
<dbReference type="Pfam" id="PF00440">
    <property type="entry name" value="TetR_N"/>
    <property type="match status" value="1"/>
</dbReference>
<dbReference type="SUPFAM" id="SSF48498">
    <property type="entry name" value="Tetracyclin repressor-like, C-terminal domain"/>
    <property type="match status" value="1"/>
</dbReference>
<dbReference type="PROSITE" id="PS50977">
    <property type="entry name" value="HTH_TETR_2"/>
    <property type="match status" value="1"/>
</dbReference>
<dbReference type="InterPro" id="IPR036271">
    <property type="entry name" value="Tet_transcr_reg_TetR-rel_C_sf"/>
</dbReference>
<feature type="DNA-binding region" description="H-T-H motif" evidence="3">
    <location>
        <begin position="25"/>
        <end position="44"/>
    </location>
</feature>
<dbReference type="InterPro" id="IPR009057">
    <property type="entry name" value="Homeodomain-like_sf"/>
</dbReference>
<dbReference type="AlphaFoldDB" id="A0A0U1NWW3"/>
<protein>
    <submittedName>
        <fullName evidence="5">TetR family transcriptional regulator</fullName>
    </submittedName>
</protein>